<proteinExistence type="predicted"/>
<keyword evidence="2" id="KW-0812">Transmembrane</keyword>
<keyword evidence="4" id="KW-1185">Reference proteome</keyword>
<dbReference type="AlphaFoldDB" id="A0A8H4VU75"/>
<sequence>MSPDISLPSDGDLSPNMVGDPHNTDSTGFALGALYVASTLLSGFPTWVKLRKNIQAARIDSVMKIQ</sequence>
<feature type="transmembrane region" description="Helical" evidence="2">
    <location>
        <begin position="29"/>
        <end position="48"/>
    </location>
</feature>
<keyword evidence="2" id="KW-0472">Membrane</keyword>
<accession>A0A8H4VU75</accession>
<gene>
    <name evidence="3" type="ORF">D9613_009286</name>
</gene>
<name>A0A8H4VU75_9AGAR</name>
<dbReference type="EMBL" id="JAACJL010000002">
    <property type="protein sequence ID" value="KAF4622377.1"/>
    <property type="molecule type" value="Genomic_DNA"/>
</dbReference>
<dbReference type="Proteomes" id="UP000521872">
    <property type="component" value="Unassembled WGS sequence"/>
</dbReference>
<organism evidence="3 4">
    <name type="scientific">Agrocybe pediades</name>
    <dbReference type="NCBI Taxonomy" id="84607"/>
    <lineage>
        <taxon>Eukaryota</taxon>
        <taxon>Fungi</taxon>
        <taxon>Dikarya</taxon>
        <taxon>Basidiomycota</taxon>
        <taxon>Agaricomycotina</taxon>
        <taxon>Agaricomycetes</taxon>
        <taxon>Agaricomycetidae</taxon>
        <taxon>Agaricales</taxon>
        <taxon>Agaricineae</taxon>
        <taxon>Strophariaceae</taxon>
        <taxon>Agrocybe</taxon>
    </lineage>
</organism>
<reference evidence="3 4" key="1">
    <citation type="submission" date="2019-12" db="EMBL/GenBank/DDBJ databases">
        <authorList>
            <person name="Floudas D."/>
            <person name="Bentzer J."/>
            <person name="Ahren D."/>
            <person name="Johansson T."/>
            <person name="Persson P."/>
            <person name="Tunlid A."/>
        </authorList>
    </citation>
    <scope>NUCLEOTIDE SEQUENCE [LARGE SCALE GENOMIC DNA]</scope>
    <source>
        <strain evidence="3 4">CBS 102.39</strain>
    </source>
</reference>
<evidence type="ECO:0000256" key="2">
    <source>
        <dbReference type="SAM" id="Phobius"/>
    </source>
</evidence>
<protein>
    <submittedName>
        <fullName evidence="3">Uncharacterized protein</fullName>
    </submittedName>
</protein>
<keyword evidence="2" id="KW-1133">Transmembrane helix</keyword>
<feature type="region of interest" description="Disordered" evidence="1">
    <location>
        <begin position="1"/>
        <end position="22"/>
    </location>
</feature>
<comment type="caution">
    <text evidence="3">The sequence shown here is derived from an EMBL/GenBank/DDBJ whole genome shotgun (WGS) entry which is preliminary data.</text>
</comment>
<evidence type="ECO:0000313" key="4">
    <source>
        <dbReference type="Proteomes" id="UP000521872"/>
    </source>
</evidence>
<evidence type="ECO:0000256" key="1">
    <source>
        <dbReference type="SAM" id="MobiDB-lite"/>
    </source>
</evidence>
<evidence type="ECO:0000313" key="3">
    <source>
        <dbReference type="EMBL" id="KAF4622377.1"/>
    </source>
</evidence>